<keyword evidence="3" id="KW-1185">Reference proteome</keyword>
<dbReference type="EMBL" id="CADEAL010000719">
    <property type="protein sequence ID" value="CAB1424280.1"/>
    <property type="molecule type" value="Genomic_DNA"/>
</dbReference>
<proteinExistence type="predicted"/>
<evidence type="ECO:0000313" key="3">
    <source>
        <dbReference type="Proteomes" id="UP001153269"/>
    </source>
</evidence>
<name>A0A9N7U3W6_PLEPL</name>
<gene>
    <name evidence="2" type="ORF">PLEPLA_LOCUS12202</name>
</gene>
<feature type="region of interest" description="Disordered" evidence="1">
    <location>
        <begin position="547"/>
        <end position="604"/>
    </location>
</feature>
<feature type="region of interest" description="Disordered" evidence="1">
    <location>
        <begin position="303"/>
        <end position="331"/>
    </location>
</feature>
<sequence>MAESPRIALGCDWSANASISGPQTSCSIPYITINQNHNYDSMINVTSVLSQRRCPADVRNGLGEAYRGLYSCFLSGHGAILPSLCAQPLSGHGAVGFRPWAPPGFPPPIQSRGCPHIVDYDGGSRFRDRDCNFGSCIVLASGSGGGARSRWQLMVDPVDNDCGLGWHTIMKLEWGGPDTAESLEKILVMEAWLKDRPRVSHTVPYLPEVQERLRKIRSTAVPSSNPFEGTRLALDGPCSLQWMSAVGGRGRSSAPASLRPAGRHHSPAPAIVLYAGSCGAFWGPRNLKRFPVAGCRRWTGGVHSGSLSSIQRAPRDQPQVHPESHSLPVPHRRFPSVVSHPPTSEVLIVASAPVPAPRRRLPADISHSPTSEFLTPASSPCSAAERFSQRRLSRSLLRAGGSNLTSTVFRRWRSSQHLLQSLSLAGGSQLMSLILRRQRSSQQHRLQSLFRAGGSWLTSPVFRRRRSSRCKLQALLQSLLQSLSRAGGVPADATLVPVSEVFAVPAPVPAPVSAPVPVPRRRVPADATLVPASEIRAVPAPVPAPCSGLRSELLPSGPDWSSGHPPEELPCLAPDRPPEPQNSVLDWPRRRPTEPLRPMYASPF</sequence>
<accession>A0A9N7U3W6</accession>
<comment type="caution">
    <text evidence="2">The sequence shown here is derived from an EMBL/GenBank/DDBJ whole genome shotgun (WGS) entry which is preliminary data.</text>
</comment>
<evidence type="ECO:0000313" key="2">
    <source>
        <dbReference type="EMBL" id="CAB1424280.1"/>
    </source>
</evidence>
<protein>
    <submittedName>
        <fullName evidence="2">Uncharacterized protein</fullName>
    </submittedName>
</protein>
<dbReference type="AlphaFoldDB" id="A0A9N7U3W6"/>
<organism evidence="2 3">
    <name type="scientific">Pleuronectes platessa</name>
    <name type="common">European plaice</name>
    <dbReference type="NCBI Taxonomy" id="8262"/>
    <lineage>
        <taxon>Eukaryota</taxon>
        <taxon>Metazoa</taxon>
        <taxon>Chordata</taxon>
        <taxon>Craniata</taxon>
        <taxon>Vertebrata</taxon>
        <taxon>Euteleostomi</taxon>
        <taxon>Actinopterygii</taxon>
        <taxon>Neopterygii</taxon>
        <taxon>Teleostei</taxon>
        <taxon>Neoteleostei</taxon>
        <taxon>Acanthomorphata</taxon>
        <taxon>Carangaria</taxon>
        <taxon>Pleuronectiformes</taxon>
        <taxon>Pleuronectoidei</taxon>
        <taxon>Pleuronectidae</taxon>
        <taxon>Pleuronectes</taxon>
    </lineage>
</organism>
<dbReference type="Proteomes" id="UP001153269">
    <property type="component" value="Unassembled WGS sequence"/>
</dbReference>
<reference evidence="2" key="1">
    <citation type="submission" date="2020-03" db="EMBL/GenBank/DDBJ databases">
        <authorList>
            <person name="Weist P."/>
        </authorList>
    </citation>
    <scope>NUCLEOTIDE SEQUENCE</scope>
</reference>
<evidence type="ECO:0000256" key="1">
    <source>
        <dbReference type="SAM" id="MobiDB-lite"/>
    </source>
</evidence>